<dbReference type="AlphaFoldDB" id="A0A5B9D797"/>
<evidence type="ECO:0000256" key="1">
    <source>
        <dbReference type="ARBA" id="ARBA00022485"/>
    </source>
</evidence>
<dbReference type="Proteomes" id="UP000321408">
    <property type="component" value="Chromosome"/>
</dbReference>
<reference evidence="7 8" key="1">
    <citation type="journal article" date="2020" name="Nature">
        <title>Isolation of an archaeon at the prokaryote-eukaryote interface.</title>
        <authorList>
            <person name="Imachi H."/>
            <person name="Nobu M.K."/>
            <person name="Nakahara N."/>
            <person name="Morono Y."/>
            <person name="Ogawara M."/>
            <person name="Takaki Y."/>
            <person name="Takano Y."/>
            <person name="Uematsu K."/>
            <person name="Ikuta T."/>
            <person name="Ito M."/>
            <person name="Matsui Y."/>
            <person name="Miyazaki M."/>
            <person name="Murata K."/>
            <person name="Saito Y."/>
            <person name="Sakai S."/>
            <person name="Song C."/>
            <person name="Tasumi E."/>
            <person name="Yamanaka Y."/>
            <person name="Yamaguchi T."/>
            <person name="Kamagata Y."/>
            <person name="Tamaki H."/>
            <person name="Takai K."/>
        </authorList>
    </citation>
    <scope>NUCLEOTIDE SEQUENCE [LARGE SCALE GENOMIC DNA]</scope>
    <source>
        <strain evidence="7 8">MK-D1</strain>
    </source>
</reference>
<keyword evidence="3 6" id="KW-0479">Metal-binding</keyword>
<name>A0A5B9D797_9ARCH</name>
<dbReference type="EMBL" id="CP042905">
    <property type="protein sequence ID" value="QEE15029.2"/>
    <property type="molecule type" value="Genomic_DNA"/>
</dbReference>
<reference evidence="7 8" key="2">
    <citation type="journal article" date="2024" name="Int. J. Syst. Evol. Microbiol.">
        <title>Promethearchaeum syntrophicum gen. nov., sp. nov., an anaerobic, obligately syntrophic archaeon, the first isolate of the lineage 'Asgard' archaea, and proposal of the new archaeal phylum Promethearchaeota phyl. nov. and kingdom Promethearchaeati regn. nov.</title>
        <authorList>
            <person name="Imachi H."/>
            <person name="Nobu M.K."/>
            <person name="Kato S."/>
            <person name="Takaki Y."/>
            <person name="Miyazaki M."/>
            <person name="Miyata M."/>
            <person name="Ogawara M."/>
            <person name="Saito Y."/>
            <person name="Sakai S."/>
            <person name="Tahara Y.O."/>
            <person name="Takano Y."/>
            <person name="Tasumi E."/>
            <person name="Uematsu K."/>
            <person name="Yoshimura T."/>
            <person name="Itoh T."/>
            <person name="Ohkuma M."/>
            <person name="Takai K."/>
        </authorList>
    </citation>
    <scope>NUCLEOTIDE SEQUENCE [LARGE SCALE GENOMIC DNA]</scope>
    <source>
        <strain evidence="7 8">MK-D1</strain>
    </source>
</reference>
<evidence type="ECO:0000256" key="6">
    <source>
        <dbReference type="PIRSR" id="PIRSR004869-50"/>
    </source>
</evidence>
<accession>A0A5B9D797</accession>
<dbReference type="GO" id="GO:0016829">
    <property type="term" value="F:lyase activity"/>
    <property type="evidence" value="ECO:0007669"/>
    <property type="project" value="UniProtKB-KW"/>
</dbReference>
<dbReference type="KEGG" id="psyt:DSAG12_00852"/>
<dbReference type="PROSITE" id="PS51918">
    <property type="entry name" value="RADICAL_SAM"/>
    <property type="match status" value="1"/>
</dbReference>
<comment type="cofactor">
    <cofactor evidence="6">
        <name>[4Fe-4S] cluster</name>
        <dbReference type="ChEBI" id="CHEBI:49883"/>
    </cofactor>
    <text evidence="6">Binds 1 [4Fe-4S] cluster. The cluster is coordinated with 3 cysteines and an exchangeable S-adenosyl-L-methionine.</text>
</comment>
<keyword evidence="5 6" id="KW-0411">Iron-sulfur</keyword>
<evidence type="ECO:0000313" key="7">
    <source>
        <dbReference type="EMBL" id="QEE15029.2"/>
    </source>
</evidence>
<dbReference type="GO" id="GO:0046872">
    <property type="term" value="F:metal ion binding"/>
    <property type="evidence" value="ECO:0007669"/>
    <property type="project" value="UniProtKB-KW"/>
</dbReference>
<evidence type="ECO:0000256" key="5">
    <source>
        <dbReference type="ARBA" id="ARBA00023014"/>
    </source>
</evidence>
<protein>
    <submittedName>
        <fullName evidence="7">AmmeMemoRadiSam system radical SAM enzyme</fullName>
    </submittedName>
</protein>
<dbReference type="InterPro" id="IPR034457">
    <property type="entry name" value="Organic_radical-activating"/>
</dbReference>
<dbReference type="InterPro" id="IPR058240">
    <property type="entry name" value="rSAM_sf"/>
</dbReference>
<dbReference type="InterPro" id="IPR016431">
    <property type="entry name" value="Pyrv-formate_lyase-activ_prd"/>
</dbReference>
<dbReference type="SFLD" id="SFLDS00029">
    <property type="entry name" value="Radical_SAM"/>
    <property type="match status" value="1"/>
</dbReference>
<dbReference type="PIRSF" id="PIRSF004869">
    <property type="entry name" value="PflX_prd"/>
    <property type="match status" value="1"/>
</dbReference>
<dbReference type="Pfam" id="PF04055">
    <property type="entry name" value="Radical_SAM"/>
    <property type="match status" value="1"/>
</dbReference>
<keyword evidence="2 6" id="KW-0949">S-adenosyl-L-methionine</keyword>
<evidence type="ECO:0000313" key="8">
    <source>
        <dbReference type="Proteomes" id="UP000321408"/>
    </source>
</evidence>
<dbReference type="SUPFAM" id="SSF102114">
    <property type="entry name" value="Radical SAM enzymes"/>
    <property type="match status" value="1"/>
</dbReference>
<gene>
    <name evidence="7" type="primary">amrS</name>
    <name evidence="7" type="ORF">DSAG12_00852</name>
</gene>
<dbReference type="GO" id="GO:0051539">
    <property type="term" value="F:4 iron, 4 sulfur cluster binding"/>
    <property type="evidence" value="ECO:0007669"/>
    <property type="project" value="UniProtKB-KW"/>
</dbReference>
<evidence type="ECO:0000256" key="4">
    <source>
        <dbReference type="ARBA" id="ARBA00023004"/>
    </source>
</evidence>
<dbReference type="InterPro" id="IPR027596">
    <property type="entry name" value="AmmeMemoSam_rS"/>
</dbReference>
<organism evidence="7 8">
    <name type="scientific">Promethearchaeum syntrophicum</name>
    <dbReference type="NCBI Taxonomy" id="2594042"/>
    <lineage>
        <taxon>Archaea</taxon>
        <taxon>Promethearchaeati</taxon>
        <taxon>Promethearchaeota</taxon>
        <taxon>Promethearchaeia</taxon>
        <taxon>Promethearchaeales</taxon>
        <taxon>Promethearchaeaceae</taxon>
        <taxon>Promethearchaeum</taxon>
    </lineage>
</organism>
<keyword evidence="1" id="KW-0004">4Fe-4S</keyword>
<dbReference type="PANTHER" id="PTHR30352">
    <property type="entry name" value="PYRUVATE FORMATE-LYASE-ACTIVATING ENZYME"/>
    <property type="match status" value="1"/>
</dbReference>
<dbReference type="InterPro" id="IPR007197">
    <property type="entry name" value="rSAM"/>
</dbReference>
<evidence type="ECO:0000256" key="3">
    <source>
        <dbReference type="ARBA" id="ARBA00022723"/>
    </source>
</evidence>
<dbReference type="Gene3D" id="3.20.20.70">
    <property type="entry name" value="Aldolase class I"/>
    <property type="match status" value="1"/>
</dbReference>
<dbReference type="InterPro" id="IPR013785">
    <property type="entry name" value="Aldolase_TIM"/>
</dbReference>
<proteinExistence type="predicted"/>
<dbReference type="CDD" id="cd01335">
    <property type="entry name" value="Radical_SAM"/>
    <property type="match status" value="1"/>
</dbReference>
<dbReference type="PANTHER" id="PTHR30352:SF5">
    <property type="entry name" value="PYRUVATE FORMATE-LYASE 1-ACTIVATING ENZYME"/>
    <property type="match status" value="1"/>
</dbReference>
<dbReference type="NCBIfam" id="TIGR04337">
    <property type="entry name" value="AmmeMemoSam_rS"/>
    <property type="match status" value="1"/>
</dbReference>
<dbReference type="SFLD" id="SFLDG01101">
    <property type="entry name" value="Uncharacterised_Radical_SAM_Su"/>
    <property type="match status" value="1"/>
</dbReference>
<keyword evidence="8" id="KW-1185">Reference proteome</keyword>
<evidence type="ECO:0000256" key="2">
    <source>
        <dbReference type="ARBA" id="ARBA00022691"/>
    </source>
</evidence>
<keyword evidence="4 6" id="KW-0408">Iron</keyword>
<sequence>MKKLAEFWESIGSIENKKVRCKVCSHYCVIPPEKRGFCKSRENINGKLFTLNYGSCISHGSTDPVEKKPLYHFYPGSNAFSIATVGCSFRCKHCQNWTIGPSAYPDNDGLIAKIFEKDEIYAQPFKLTQMTPDEVVTRAKRANCKSIAYTYNEPTIWFEFIKDTAIKAKEKDIKNILVTNGYSSKETNEEYIKFIDAANIDFKAFNESFYKKIVGVPSMQPVLDTAEFMKTNGIHVEITNLIIPKENDDLKEIRSMVNWIINHLGADTPLHFSAYHPSYRLKNPRTSSKILKDASILAKELGLQYVFMGNISSDEGGSTICPQCKSIIIERRGYHTINRNLTNENSCAQCGLKIPIIGKFSQEKRSIFF</sequence>